<accession>A0A225AC89</accession>
<dbReference type="InterPro" id="IPR036259">
    <property type="entry name" value="MFS_trans_sf"/>
</dbReference>
<feature type="region of interest" description="Disordered" evidence="5">
    <location>
        <begin position="165"/>
        <end position="188"/>
    </location>
</feature>
<dbReference type="GO" id="GO:0046943">
    <property type="term" value="F:carboxylic acid transmembrane transporter activity"/>
    <property type="evidence" value="ECO:0007669"/>
    <property type="project" value="TreeGrafter"/>
</dbReference>
<keyword evidence="4 6" id="KW-0472">Membrane</keyword>
<feature type="transmembrane region" description="Helical" evidence="6">
    <location>
        <begin position="78"/>
        <end position="99"/>
    </location>
</feature>
<feature type="transmembrane region" description="Helical" evidence="6">
    <location>
        <begin position="53"/>
        <end position="72"/>
    </location>
</feature>
<evidence type="ECO:0000313" key="8">
    <source>
        <dbReference type="Proteomes" id="UP000214365"/>
    </source>
</evidence>
<sequence>MGHGTMDLYPTFLTTQRNLNVLDETWMTIILQIGGILGCVVGEHLSHTYSARWVAAANILLIAAWLPLWVLPTTWNKLTIGAFFLELFYGCAIGNLVNLMQQLCPHPGRTTISRTDNRKVIGLLLITLISMSLKSLNKEWDEKDPNAAISTAPIQNDYETKNIKIGEQDLSGSSKSEGRETQTVHIEETEGYIDSITKKL</sequence>
<keyword evidence="3 6" id="KW-1133">Transmembrane helix</keyword>
<evidence type="ECO:0000256" key="6">
    <source>
        <dbReference type="SAM" id="Phobius"/>
    </source>
</evidence>
<evidence type="ECO:0000256" key="3">
    <source>
        <dbReference type="ARBA" id="ARBA00022989"/>
    </source>
</evidence>
<evidence type="ECO:0000256" key="4">
    <source>
        <dbReference type="ARBA" id="ARBA00023136"/>
    </source>
</evidence>
<dbReference type="EMBL" id="LFMY01000009">
    <property type="protein sequence ID" value="OKL58731.1"/>
    <property type="molecule type" value="Genomic_DNA"/>
</dbReference>
<dbReference type="Gene3D" id="1.20.1250.20">
    <property type="entry name" value="MFS general substrate transporter like domains"/>
    <property type="match status" value="1"/>
</dbReference>
<keyword evidence="8" id="KW-1185">Reference proteome</keyword>
<protein>
    <recommendedName>
        <fullName evidence="9">Major facilitator superfamily (MFS) profile domain-containing protein</fullName>
    </recommendedName>
</protein>
<feature type="transmembrane region" description="Helical" evidence="6">
    <location>
        <begin position="25"/>
        <end position="41"/>
    </location>
</feature>
<dbReference type="PANTHER" id="PTHR23508">
    <property type="entry name" value="CARBOXYLIC ACID TRANSPORTER PROTEIN HOMOLOG"/>
    <property type="match status" value="1"/>
</dbReference>
<gene>
    <name evidence="7" type="ORF">UA08_06324</name>
</gene>
<keyword evidence="2 6" id="KW-0812">Transmembrane</keyword>
<evidence type="ECO:0000313" key="7">
    <source>
        <dbReference type="EMBL" id="OKL58731.1"/>
    </source>
</evidence>
<dbReference type="PANTHER" id="PTHR23508:SF10">
    <property type="entry name" value="CARBOXYLIC ACID TRANSPORTER PROTEIN HOMOLOG"/>
    <property type="match status" value="1"/>
</dbReference>
<evidence type="ECO:0000256" key="2">
    <source>
        <dbReference type="ARBA" id="ARBA00022692"/>
    </source>
</evidence>
<evidence type="ECO:0000256" key="5">
    <source>
        <dbReference type="SAM" id="MobiDB-lite"/>
    </source>
</evidence>
<dbReference type="RefSeq" id="XP_020118852.1">
    <property type="nucleotide sequence ID" value="XM_020268635.1"/>
</dbReference>
<dbReference type="Proteomes" id="UP000214365">
    <property type="component" value="Unassembled WGS sequence"/>
</dbReference>
<evidence type="ECO:0008006" key="9">
    <source>
        <dbReference type="Google" id="ProtNLM"/>
    </source>
</evidence>
<dbReference type="AlphaFoldDB" id="A0A225AC89"/>
<reference evidence="7 8" key="1">
    <citation type="submission" date="2015-06" db="EMBL/GenBank/DDBJ databases">
        <title>Talaromyces atroroseus IBT 11181 draft genome.</title>
        <authorList>
            <person name="Rasmussen K.B."/>
            <person name="Rasmussen S."/>
            <person name="Petersen B."/>
            <person name="Sicheritz-Ponten T."/>
            <person name="Mortensen U.H."/>
            <person name="Thrane U."/>
        </authorList>
    </citation>
    <scope>NUCLEOTIDE SEQUENCE [LARGE SCALE GENOMIC DNA]</scope>
    <source>
        <strain evidence="7 8">IBT 11181</strain>
    </source>
</reference>
<evidence type="ECO:0000256" key="1">
    <source>
        <dbReference type="ARBA" id="ARBA00004141"/>
    </source>
</evidence>
<dbReference type="SUPFAM" id="SSF103473">
    <property type="entry name" value="MFS general substrate transporter"/>
    <property type="match status" value="1"/>
</dbReference>
<dbReference type="GO" id="GO:0005886">
    <property type="term" value="C:plasma membrane"/>
    <property type="evidence" value="ECO:0007669"/>
    <property type="project" value="TreeGrafter"/>
</dbReference>
<organism evidence="7 8">
    <name type="scientific">Talaromyces atroroseus</name>
    <dbReference type="NCBI Taxonomy" id="1441469"/>
    <lineage>
        <taxon>Eukaryota</taxon>
        <taxon>Fungi</taxon>
        <taxon>Dikarya</taxon>
        <taxon>Ascomycota</taxon>
        <taxon>Pezizomycotina</taxon>
        <taxon>Eurotiomycetes</taxon>
        <taxon>Eurotiomycetidae</taxon>
        <taxon>Eurotiales</taxon>
        <taxon>Trichocomaceae</taxon>
        <taxon>Talaromyces</taxon>
        <taxon>Talaromyces sect. Trachyspermi</taxon>
    </lineage>
</organism>
<name>A0A225AC89_TALAT</name>
<proteinExistence type="predicted"/>
<comment type="caution">
    <text evidence="7">The sequence shown here is derived from an EMBL/GenBank/DDBJ whole genome shotgun (WGS) entry which is preliminary data.</text>
</comment>
<comment type="subcellular location">
    <subcellularLocation>
        <location evidence="1">Membrane</location>
        <topology evidence="1">Multi-pass membrane protein</topology>
    </subcellularLocation>
</comment>
<dbReference type="GeneID" id="31006080"/>
<dbReference type="OrthoDB" id="5296287at2759"/>
<feature type="compositionally biased region" description="Basic and acidic residues" evidence="5">
    <location>
        <begin position="176"/>
        <end position="188"/>
    </location>
</feature>